<organism evidence="1 2">
    <name type="scientific">Dentiscutata erythropus</name>
    <dbReference type="NCBI Taxonomy" id="1348616"/>
    <lineage>
        <taxon>Eukaryota</taxon>
        <taxon>Fungi</taxon>
        <taxon>Fungi incertae sedis</taxon>
        <taxon>Mucoromycota</taxon>
        <taxon>Glomeromycotina</taxon>
        <taxon>Glomeromycetes</taxon>
        <taxon>Diversisporales</taxon>
        <taxon>Gigasporaceae</taxon>
        <taxon>Dentiscutata</taxon>
    </lineage>
</organism>
<sequence length="42" mass="4558">MNLFFVKSGKQLTVVAVGDIVKRIACNAEAREDLQLIALGLI</sequence>
<gene>
    <name evidence="1" type="ORF">DERYTH_LOCUS12737</name>
</gene>
<name>A0A9N9EVA3_9GLOM</name>
<comment type="caution">
    <text evidence="1">The sequence shown here is derived from an EMBL/GenBank/DDBJ whole genome shotgun (WGS) entry which is preliminary data.</text>
</comment>
<reference evidence="1" key="1">
    <citation type="submission" date="2021-06" db="EMBL/GenBank/DDBJ databases">
        <authorList>
            <person name="Kallberg Y."/>
            <person name="Tangrot J."/>
            <person name="Rosling A."/>
        </authorList>
    </citation>
    <scope>NUCLEOTIDE SEQUENCE</scope>
    <source>
        <strain evidence="1">MA453B</strain>
    </source>
</reference>
<evidence type="ECO:0000313" key="1">
    <source>
        <dbReference type="EMBL" id="CAG8696929.1"/>
    </source>
</evidence>
<feature type="non-terminal residue" evidence="1">
    <location>
        <position position="42"/>
    </location>
</feature>
<accession>A0A9N9EVA3</accession>
<dbReference type="Proteomes" id="UP000789405">
    <property type="component" value="Unassembled WGS sequence"/>
</dbReference>
<dbReference type="AlphaFoldDB" id="A0A9N9EVA3"/>
<proteinExistence type="predicted"/>
<evidence type="ECO:0000313" key="2">
    <source>
        <dbReference type="Proteomes" id="UP000789405"/>
    </source>
</evidence>
<dbReference type="EMBL" id="CAJVPY010008508">
    <property type="protein sequence ID" value="CAG8696929.1"/>
    <property type="molecule type" value="Genomic_DNA"/>
</dbReference>
<protein>
    <submittedName>
        <fullName evidence="1">20166_t:CDS:1</fullName>
    </submittedName>
</protein>
<keyword evidence="2" id="KW-1185">Reference proteome</keyword>